<feature type="region of interest" description="Disordered" evidence="1">
    <location>
        <begin position="1552"/>
        <end position="1573"/>
    </location>
</feature>
<feature type="region of interest" description="Disordered" evidence="1">
    <location>
        <begin position="15"/>
        <end position="38"/>
    </location>
</feature>
<protein>
    <submittedName>
        <fullName evidence="2">Uncharacterized protein</fullName>
    </submittedName>
</protein>
<accession>A0A5N5ERA2</accession>
<feature type="compositionally biased region" description="Low complexity" evidence="1">
    <location>
        <begin position="201"/>
        <end position="216"/>
    </location>
</feature>
<feature type="compositionally biased region" description="Polar residues" evidence="1">
    <location>
        <begin position="767"/>
        <end position="788"/>
    </location>
</feature>
<keyword evidence="3" id="KW-1185">Reference proteome</keyword>
<feature type="region of interest" description="Disordered" evidence="1">
    <location>
        <begin position="241"/>
        <end position="261"/>
    </location>
</feature>
<feature type="compositionally biased region" description="Basic and acidic residues" evidence="1">
    <location>
        <begin position="1153"/>
        <end position="1162"/>
    </location>
</feature>
<reference evidence="2 3" key="1">
    <citation type="submission" date="2019-09" db="EMBL/GenBank/DDBJ databases">
        <authorList>
            <person name="Liu P."/>
        </authorList>
    </citation>
    <scope>NUCLEOTIDE SEQUENCE [LARGE SCALE GENOMIC DNA]</scope>
    <source>
        <strain evidence="2 3">TRM68085</strain>
    </source>
</reference>
<feature type="region of interest" description="Disordered" evidence="1">
    <location>
        <begin position="1416"/>
        <end position="1438"/>
    </location>
</feature>
<feature type="compositionally biased region" description="Basic and acidic residues" evidence="1">
    <location>
        <begin position="189"/>
        <end position="198"/>
    </location>
</feature>
<feature type="compositionally biased region" description="Gly residues" evidence="1">
    <location>
        <begin position="24"/>
        <end position="33"/>
    </location>
</feature>
<dbReference type="EMBL" id="VYUA01000003">
    <property type="protein sequence ID" value="KAB2593509.1"/>
    <property type="molecule type" value="Genomic_DNA"/>
</dbReference>
<name>A0A5N5ERA2_9ACTN</name>
<feature type="compositionally biased region" description="Polar residues" evidence="1">
    <location>
        <begin position="1561"/>
        <end position="1573"/>
    </location>
</feature>
<evidence type="ECO:0000313" key="3">
    <source>
        <dbReference type="Proteomes" id="UP000326907"/>
    </source>
</evidence>
<feature type="region of interest" description="Disordered" evidence="1">
    <location>
        <begin position="1140"/>
        <end position="1178"/>
    </location>
</feature>
<feature type="compositionally biased region" description="Low complexity" evidence="1">
    <location>
        <begin position="577"/>
        <end position="593"/>
    </location>
</feature>
<feature type="compositionally biased region" description="Low complexity" evidence="1">
    <location>
        <begin position="1429"/>
        <end position="1438"/>
    </location>
</feature>
<dbReference type="Proteomes" id="UP000326907">
    <property type="component" value="Unassembled WGS sequence"/>
</dbReference>
<comment type="caution">
    <text evidence="2">The sequence shown here is derived from an EMBL/GenBank/DDBJ whole genome shotgun (WGS) entry which is preliminary data.</text>
</comment>
<feature type="region of interest" description="Disordered" evidence="1">
    <location>
        <begin position="573"/>
        <end position="605"/>
    </location>
</feature>
<feature type="region of interest" description="Disordered" evidence="1">
    <location>
        <begin position="156"/>
        <end position="216"/>
    </location>
</feature>
<sequence>MRGVSEEAGEAARMMVRRPAGPGVLSGGPGGPGSLRTMQQTLGNEATTRAVRRGKRPVTRPPAIDERAEQGLVLPPYLMDLEAGGLSTAYGLTGQEFVGSAIAAVVGHGGGTVAAISAELAGRPESFFGQGRAFSVDGGPDGREGDGFDVTVSIAPAPDDRPPTFHPSAALASAAPDPGGAPLAAVDDAEGKETKVDVQHNSGATSGSSVGNSSSTGVGGTAFGLAPVVPGLWLGAAVTGGVQPWQSSRDSRSQRGVAEPRVLRSDKGSVEVARRVVYVVRIRPQAGRGEHVFRGTGGLTQRVPTEHLIPAGTGAPDRPQPVAAALAKRVALADSLAPVAVSDTAAPHRGGGGLFDAVASVLHPSLTAPGAPGRSRLYEATATPTVLEDLPRLLGSGVTGDDLYSKDGSSAGSYRMRAAVTGLAPAWATGKTQLRTHQQAQHTRTETAGKGRSLAGGVGPAIGFGAAPSAAVVRGTAMPVAAARKARFSVNEQTVSSRQGAEVRGEKVLYTGTVRFTVEGTGPRSARMILRPEARVATHAMRVWISLRADEAQELGLPLPEGVTADAFVKRPQTEQTGSSATATATASTSGSAPAPDDRHLPFGAMGSSVTLGRIDTEPMVRAVRNMFATDARLAGYLPAFGTTRPPADTSREEEEAQRTNYRELMAALSEANLRVNKDQLLSTGIRVRLRRKTTMHSHDVQLRVHGVLGATSHLGDIDDWLVRSHSGAAANVQSGRSSSRSIGGMVLAQARLVPGVLTASARYDRQSSGTRRNQAGPTTRTDVLTNGSEKASAFGAALNLNVDVTMTSRKRKMARAVTPGAPGRDAAEARALANLSIGAQDVRLLTPSEFTVDTAEKARLDAGGGQAPGPVRPVAASGIGDLSGLAPNPVTGQLVRDWQLVETIGDGQPVRDLALSLLSRAAARGQAGREDAALSTEGLAPRLAVEERFSPRAITASLRQAASSGWVVKNLRYPRRLAALNGAVGTRLALSAPQLVHETAGPGTETFVLGGHQAGGQQGTGTSSAVTVGGTLVQNGTDWRMGEGISGYGSSSTGDTEAATVSGTVERNAHTPKKAPLYLVRCDLLVTMVAEVKVTGGGPYVANAARTLPGAAAVWLTAEQLRAAGVALPASARKALKLDGASRPADGSTPDRTAEGVDRTATDAGAPTGGPVRPRPTLARDLPLGFGMIEDLPDFVPLLDRLRGSLAITGQQDLAEDLLPRQQLRDRNDNVQRLLRVLDRDGSAGLLASAMDGGVTVELLDGRRTPYWAVFKVDRVGEGTWDREADDGRDMEYITSAAAQQATSHDEGTTIGVEGILAASGKPDGGAGQLKSVGGAGGLGVGSGSGRRRGGAARGQLGMKTVAEAKTAKSVKMRVPIVASLELHKGDRRLALAGSGRTSLTHRILESDLTALRRVSTPRRAPRPPQGAPATGTAGLGTWRSAGVPLPMEAQVNGLQGAPRVRELVSTAIRAAGGNDRFRQKGQAAAYTLGEAVSTEWLIAALPLLTNAGAELPPVHASGAKGQDLQASVHARLRAGRVLGAGDKMTFETAAQSDLGAPRPTQTDGQSASDQGRQARGLLGAGVLNADEFRLNQLMGNTGGSASGSGAAANGAGSMPLHKPRFASVLVQFTLDVRVVARVTDRVRTSNTQVAERDLTLPTPVVIRMPLPVAGRLLAAHPTAIADPHDRLGLRATAVPPPTGP</sequence>
<evidence type="ECO:0000313" key="2">
    <source>
        <dbReference type="EMBL" id="KAB2593509.1"/>
    </source>
</evidence>
<proteinExistence type="predicted"/>
<gene>
    <name evidence="2" type="ORF">F5983_04265</name>
</gene>
<evidence type="ECO:0000256" key="1">
    <source>
        <dbReference type="SAM" id="MobiDB-lite"/>
    </source>
</evidence>
<organism evidence="2 3">
    <name type="scientific">Streptomyces arboris</name>
    <dbReference type="NCBI Taxonomy" id="2600619"/>
    <lineage>
        <taxon>Bacteria</taxon>
        <taxon>Bacillati</taxon>
        <taxon>Actinomycetota</taxon>
        <taxon>Actinomycetes</taxon>
        <taxon>Kitasatosporales</taxon>
        <taxon>Streptomycetaceae</taxon>
        <taxon>Streptomyces</taxon>
    </lineage>
</organism>
<feature type="compositionally biased region" description="Low complexity" evidence="1">
    <location>
        <begin position="167"/>
        <end position="186"/>
    </location>
</feature>
<feature type="region of interest" description="Disordered" evidence="1">
    <location>
        <begin position="764"/>
        <end position="788"/>
    </location>
</feature>